<evidence type="ECO:0000256" key="2">
    <source>
        <dbReference type="ARBA" id="ARBA00004123"/>
    </source>
</evidence>
<evidence type="ECO:0000256" key="7">
    <source>
        <dbReference type="ARBA" id="ARBA00023242"/>
    </source>
</evidence>
<evidence type="ECO:0000256" key="5">
    <source>
        <dbReference type="ARBA" id="ARBA00015162"/>
    </source>
</evidence>
<feature type="compositionally biased region" description="Polar residues" evidence="8">
    <location>
        <begin position="69"/>
        <end position="81"/>
    </location>
</feature>
<dbReference type="GO" id="GO:0005634">
    <property type="term" value="C:nucleus"/>
    <property type="evidence" value="ECO:0007669"/>
    <property type="project" value="UniProtKB-SubCell"/>
</dbReference>
<evidence type="ECO:0000256" key="3">
    <source>
        <dbReference type="ARBA" id="ARBA00004496"/>
    </source>
</evidence>
<accession>A0A2S4VEQ6</accession>
<evidence type="ECO:0000256" key="8">
    <source>
        <dbReference type="SAM" id="MobiDB-lite"/>
    </source>
</evidence>
<keyword evidence="12" id="KW-1185">Reference proteome</keyword>
<evidence type="ECO:0000259" key="9">
    <source>
        <dbReference type="Pfam" id="PF14474"/>
    </source>
</evidence>
<gene>
    <name evidence="11" type="ORF">PSTT_00758</name>
    <name evidence="10" type="ORF">PSTT_07960</name>
</gene>
<feature type="region of interest" description="Disordered" evidence="8">
    <location>
        <begin position="17"/>
        <end position="55"/>
    </location>
</feature>
<dbReference type="InterPro" id="IPR039024">
    <property type="entry name" value="RTC4"/>
</dbReference>
<comment type="function">
    <text evidence="1">May be involved in a process influencing telomere capping.</text>
</comment>
<dbReference type="InterPro" id="IPR028094">
    <property type="entry name" value="RTC4_C"/>
</dbReference>
<dbReference type="EMBL" id="PKSL01000003">
    <property type="protein sequence ID" value="POW17356.1"/>
    <property type="molecule type" value="Genomic_DNA"/>
</dbReference>
<feature type="domain" description="Restriction of telomere capping protein 4 C-terminal" evidence="9">
    <location>
        <begin position="295"/>
        <end position="414"/>
    </location>
</feature>
<name>A0A2S4VEQ6_9BASI</name>
<dbReference type="Proteomes" id="UP000239156">
    <property type="component" value="Unassembled WGS sequence"/>
</dbReference>
<comment type="caution">
    <text evidence="10">The sequence shown here is derived from an EMBL/GenBank/DDBJ whole genome shotgun (WGS) entry which is preliminary data.</text>
</comment>
<dbReference type="VEuPathDB" id="FungiDB:PSHT_07475"/>
<proteinExistence type="inferred from homology"/>
<dbReference type="EMBL" id="PKSL01000070">
    <property type="protein sequence ID" value="POW07880.1"/>
    <property type="molecule type" value="Genomic_DNA"/>
</dbReference>
<evidence type="ECO:0000313" key="11">
    <source>
        <dbReference type="EMBL" id="POW17356.1"/>
    </source>
</evidence>
<protein>
    <recommendedName>
        <fullName evidence="5">Restriction of telomere capping protein 4</fullName>
    </recommendedName>
</protein>
<feature type="region of interest" description="Disordered" evidence="8">
    <location>
        <begin position="62"/>
        <end position="81"/>
    </location>
</feature>
<dbReference type="PANTHER" id="PTHR41391">
    <property type="entry name" value="RESTRICTION OF TELOMERE CAPPING PROTEIN 4"/>
    <property type="match status" value="1"/>
</dbReference>
<dbReference type="GO" id="GO:0005737">
    <property type="term" value="C:cytoplasm"/>
    <property type="evidence" value="ECO:0007669"/>
    <property type="project" value="UniProtKB-SubCell"/>
</dbReference>
<sequence>MAKLSLLELLSFRYKLDELPPLNQPQNVKKPKKNKQTKGLETPTHAPSVGTSRKRLKTLLAPISPSLVPATQPTPGPKTQEQDLITLPVTESNTGPVYEDTWPPLEPKRSESPRGETSITDSKALTSLEATDLPPGVQPPLDILKDMTNLLTSRGLSLQTPTSDEMIHPAFRGTSNTGSGLTASQLQLLKDLEDLEEPQLQTATSGFVCPFCYEQLPDHHSDELKALYEYFKKESRGFTVKLPWPRTAGYCSMHTKEFELIPMGRARGWPIEMDWVTLPSRVKPLSPHLWSVAKQRTPSVFLAPALQRWKTLGPSKANSSYHNLDDFRVEIPGYYGMQGNSVIYLTLERMFLKKKSLAKITALALPMSPDYLIRKVLVPEAALGLIAQDLLKEIGDPLVLQTLQESRDYGAAVFSGDQDNSITPN</sequence>
<evidence type="ECO:0000256" key="6">
    <source>
        <dbReference type="ARBA" id="ARBA00022490"/>
    </source>
</evidence>
<evidence type="ECO:0000256" key="4">
    <source>
        <dbReference type="ARBA" id="ARBA00009461"/>
    </source>
</evidence>
<organism evidence="10 12">
    <name type="scientific">Puccinia striiformis</name>
    <dbReference type="NCBI Taxonomy" id="27350"/>
    <lineage>
        <taxon>Eukaryota</taxon>
        <taxon>Fungi</taxon>
        <taxon>Dikarya</taxon>
        <taxon>Basidiomycota</taxon>
        <taxon>Pucciniomycotina</taxon>
        <taxon>Pucciniomycetes</taxon>
        <taxon>Pucciniales</taxon>
        <taxon>Pucciniaceae</taxon>
        <taxon>Puccinia</taxon>
    </lineage>
</organism>
<keyword evidence="6" id="KW-0963">Cytoplasm</keyword>
<evidence type="ECO:0000256" key="1">
    <source>
        <dbReference type="ARBA" id="ARBA00002738"/>
    </source>
</evidence>
<dbReference type="VEuPathDB" id="FungiDB:PSTT_07960"/>
<dbReference type="VEuPathDB" id="FungiDB:PSTT_00758"/>
<reference evidence="10 12" key="1">
    <citation type="submission" date="2017-12" db="EMBL/GenBank/DDBJ databases">
        <title>Gene loss provides genomic basis for host adaptation in cereal stripe rust fungi.</title>
        <authorList>
            <person name="Xia C."/>
        </authorList>
    </citation>
    <scope>NUCLEOTIDE SEQUENCE [LARGE SCALE GENOMIC DNA]</scope>
    <source>
        <strain evidence="10 12">93-210</strain>
    </source>
</reference>
<keyword evidence="7" id="KW-0539">Nucleus</keyword>
<comment type="similarity">
    <text evidence="4">Belongs to the RTC4 family.</text>
</comment>
<evidence type="ECO:0000313" key="10">
    <source>
        <dbReference type="EMBL" id="POW07880.1"/>
    </source>
</evidence>
<feature type="region of interest" description="Disordered" evidence="8">
    <location>
        <begin position="91"/>
        <end position="123"/>
    </location>
</feature>
<comment type="subcellular location">
    <subcellularLocation>
        <location evidence="3">Cytoplasm</location>
    </subcellularLocation>
    <subcellularLocation>
        <location evidence="2">Nucleus</location>
    </subcellularLocation>
</comment>
<dbReference type="AlphaFoldDB" id="A0A2S4VEQ6"/>
<dbReference type="Pfam" id="PF14474">
    <property type="entry name" value="RTC4"/>
    <property type="match status" value="1"/>
</dbReference>
<dbReference type="PANTHER" id="PTHR41391:SF1">
    <property type="entry name" value="RESTRICTION OF TELOMERE CAPPING PROTEIN 4"/>
    <property type="match status" value="1"/>
</dbReference>
<evidence type="ECO:0000313" key="12">
    <source>
        <dbReference type="Proteomes" id="UP000239156"/>
    </source>
</evidence>